<comment type="caution">
    <text evidence="2">The sequence shown here is derived from an EMBL/GenBank/DDBJ whole genome shotgun (WGS) entry which is preliminary data.</text>
</comment>
<evidence type="ECO:0000313" key="3">
    <source>
        <dbReference type="Proteomes" id="UP000297716"/>
    </source>
</evidence>
<gene>
    <name evidence="2" type="ORF">E0Z10_g10805</name>
</gene>
<organism evidence="2 3">
    <name type="scientific">Xylaria hypoxylon</name>
    <dbReference type="NCBI Taxonomy" id="37992"/>
    <lineage>
        <taxon>Eukaryota</taxon>
        <taxon>Fungi</taxon>
        <taxon>Dikarya</taxon>
        <taxon>Ascomycota</taxon>
        <taxon>Pezizomycotina</taxon>
        <taxon>Sordariomycetes</taxon>
        <taxon>Xylariomycetidae</taxon>
        <taxon>Xylariales</taxon>
        <taxon>Xylariaceae</taxon>
        <taxon>Xylaria</taxon>
    </lineage>
</organism>
<dbReference type="STRING" id="37992.A0A4Z0YBJ2"/>
<feature type="chain" id="PRO_5021472248" evidence="1">
    <location>
        <begin position="17"/>
        <end position="352"/>
    </location>
</feature>
<feature type="signal peptide" evidence="1">
    <location>
        <begin position="1"/>
        <end position="16"/>
    </location>
</feature>
<reference evidence="2 3" key="1">
    <citation type="submission" date="2019-03" db="EMBL/GenBank/DDBJ databases">
        <title>Draft genome sequence of Xylaria hypoxylon DSM 108379, a ubiquitous saprotrophic-parasitic fungi on hardwood.</title>
        <authorList>
            <person name="Buettner E."/>
            <person name="Leonhardt S."/>
            <person name="Gebauer A.M."/>
            <person name="Liers C."/>
            <person name="Hofrichter M."/>
            <person name="Kellner H."/>
        </authorList>
    </citation>
    <scope>NUCLEOTIDE SEQUENCE [LARGE SCALE GENOMIC DNA]</scope>
    <source>
        <strain evidence="2 3">DSM 108379</strain>
    </source>
</reference>
<dbReference type="AlphaFoldDB" id="A0A4Z0YBJ2"/>
<dbReference type="EMBL" id="SKBN01000486">
    <property type="protein sequence ID" value="TGJ76835.1"/>
    <property type="molecule type" value="Genomic_DNA"/>
</dbReference>
<proteinExistence type="predicted"/>
<sequence length="352" mass="37655">MMNIFTVPLFLALVTASPGLYDGPFDINSSSIPPGLDAYSLNAVINAQQHPNATRGVVFKPFGFEGGTGTPGAVSTFGDIEWAWRINVSDFTAPNSTTDGSDEPVDTHLVTTTYDFNWPVSDELSTKLNSSTARFCLTMANFHDLPVNVTNAYTDNDSNSPSCASTLGQACVDAILKGGSFQGDAESGYCQGPSQIWSSIPECQNTLGYTSTVSHGFSLNTFSRGFGNQTTQNATKIFTSGGGWSGYFSSPQNSSGSNEYYTDMNRLHIVMVNALLPASTSFEGGYSEGTQLLCMRVNTTKLPTHDTNGDGVTWTSEAVLESAASMGYLAQRILNWTSLPMWLVGLMLAVVV</sequence>
<keyword evidence="1" id="KW-0732">Signal</keyword>
<evidence type="ECO:0000256" key="1">
    <source>
        <dbReference type="SAM" id="SignalP"/>
    </source>
</evidence>
<keyword evidence="3" id="KW-1185">Reference proteome</keyword>
<accession>A0A4Z0YBJ2</accession>
<dbReference type="Proteomes" id="UP000297716">
    <property type="component" value="Unassembled WGS sequence"/>
</dbReference>
<dbReference type="OrthoDB" id="3629846at2759"/>
<evidence type="ECO:0000313" key="2">
    <source>
        <dbReference type="EMBL" id="TGJ76835.1"/>
    </source>
</evidence>
<protein>
    <submittedName>
        <fullName evidence="2">Uncharacterized protein</fullName>
    </submittedName>
</protein>
<name>A0A4Z0YBJ2_9PEZI</name>